<comment type="caution">
    <text evidence="4">The sequence shown here is derived from an EMBL/GenBank/DDBJ whole genome shotgun (WGS) entry which is preliminary data.</text>
</comment>
<dbReference type="InterPro" id="IPR046357">
    <property type="entry name" value="PPIase_dom_sf"/>
</dbReference>
<dbReference type="PANTHER" id="PTHR47245">
    <property type="entry name" value="PEPTIDYLPROLYL ISOMERASE"/>
    <property type="match status" value="1"/>
</dbReference>
<feature type="signal peptide" evidence="2">
    <location>
        <begin position="1"/>
        <end position="26"/>
    </location>
</feature>
<dbReference type="Gene3D" id="3.10.50.40">
    <property type="match status" value="1"/>
</dbReference>
<dbReference type="Proteomes" id="UP001139263">
    <property type="component" value="Unassembled WGS sequence"/>
</dbReference>
<evidence type="ECO:0000313" key="5">
    <source>
        <dbReference type="Proteomes" id="UP001139263"/>
    </source>
</evidence>
<dbReference type="GO" id="GO:0003755">
    <property type="term" value="F:peptidyl-prolyl cis-trans isomerase activity"/>
    <property type="evidence" value="ECO:0007669"/>
    <property type="project" value="UniProtKB-KW"/>
</dbReference>
<accession>A0A9X1V7C9</accession>
<protein>
    <submittedName>
        <fullName evidence="4">Foldase protein PrsA 1</fullName>
        <ecNumber evidence="4">5.2.1.8</ecNumber>
    </submittedName>
</protein>
<name>A0A9X1V7C9_9BACL</name>
<keyword evidence="5" id="KW-1185">Reference proteome</keyword>
<dbReference type="AlphaFoldDB" id="A0A9X1V7C9"/>
<evidence type="ECO:0000259" key="3">
    <source>
        <dbReference type="PROSITE" id="PS50198"/>
    </source>
</evidence>
<dbReference type="EMBL" id="JALBUF010000001">
    <property type="protein sequence ID" value="MCI0182613.1"/>
    <property type="molecule type" value="Genomic_DNA"/>
</dbReference>
<dbReference type="Pfam" id="PF13624">
    <property type="entry name" value="SurA_N_3"/>
    <property type="match status" value="1"/>
</dbReference>
<dbReference type="EC" id="5.2.1.8" evidence="4"/>
<dbReference type="InterPro" id="IPR050245">
    <property type="entry name" value="PrsA_foldase"/>
</dbReference>
<evidence type="ECO:0000313" key="4">
    <source>
        <dbReference type="EMBL" id="MCI0182613.1"/>
    </source>
</evidence>
<feature type="chain" id="PRO_5040920328" evidence="2">
    <location>
        <begin position="27"/>
        <end position="317"/>
    </location>
</feature>
<dbReference type="Gene3D" id="1.10.4030.10">
    <property type="entry name" value="Porin chaperone SurA, peptide-binding domain"/>
    <property type="match status" value="1"/>
</dbReference>
<sequence length="317" mass="35009">MSSNNKSGIKRAMLALTSVAFVATLAGCGTQSATNSTSNPSGSTVVATYNGGTVTASQMDKQIKIEELTNPKLTITKTVKTQIIQQYVLYFKLLAQKEQQAGITVPQNEVSQQVLAAKQYWIQSQYSGSSTSFDAKMQQLNLTDADLAEFIKAGLLLDKYAGTLVKTVPLTDQQQYYKQNIEQFTTVTLRHILVKTLPLAQKIYQELRNGGNWDKLAKEYSIDTGSKNDGGLYQNQSPANWVPSFAHHAMTQPIGEIGSPFKSRYGYHVMEVISRKTEPFSQVQSAIAQQLTTQQEQKVLPPLLSDMQNKANIKVTL</sequence>
<proteinExistence type="predicted"/>
<dbReference type="SUPFAM" id="SSF109998">
    <property type="entry name" value="Triger factor/SurA peptide-binding domain-like"/>
    <property type="match status" value="1"/>
</dbReference>
<keyword evidence="1 4" id="KW-0413">Isomerase</keyword>
<evidence type="ECO:0000256" key="2">
    <source>
        <dbReference type="SAM" id="SignalP"/>
    </source>
</evidence>
<dbReference type="PROSITE" id="PS51257">
    <property type="entry name" value="PROKAR_LIPOPROTEIN"/>
    <property type="match status" value="1"/>
</dbReference>
<reference evidence="4" key="1">
    <citation type="submission" date="2022-03" db="EMBL/GenBank/DDBJ databases">
        <title>Draft Genome Sequence of Firmicute Strain S0AB, a Heterotrophic Iron/Sulfur-Oxidizing Extreme Acidophile.</title>
        <authorList>
            <person name="Vergara E."/>
            <person name="Pakostova E."/>
            <person name="Johnson D.B."/>
            <person name="Holmes D.S."/>
        </authorList>
    </citation>
    <scope>NUCLEOTIDE SEQUENCE</scope>
    <source>
        <strain evidence="4">S0AB</strain>
    </source>
</reference>
<organism evidence="4 5">
    <name type="scientific">Sulfoacidibacillus ferrooxidans</name>
    <dbReference type="NCBI Taxonomy" id="2005001"/>
    <lineage>
        <taxon>Bacteria</taxon>
        <taxon>Bacillati</taxon>
        <taxon>Bacillota</taxon>
        <taxon>Bacilli</taxon>
        <taxon>Bacillales</taxon>
        <taxon>Alicyclobacillaceae</taxon>
        <taxon>Sulfoacidibacillus</taxon>
    </lineage>
</organism>
<evidence type="ECO:0000256" key="1">
    <source>
        <dbReference type="PROSITE-ProRule" id="PRU00278"/>
    </source>
</evidence>
<dbReference type="PANTHER" id="PTHR47245:SF2">
    <property type="entry name" value="PEPTIDYL-PROLYL CIS-TRANS ISOMERASE HP_0175-RELATED"/>
    <property type="match status" value="1"/>
</dbReference>
<keyword evidence="2" id="KW-0732">Signal</keyword>
<dbReference type="SUPFAM" id="SSF54534">
    <property type="entry name" value="FKBP-like"/>
    <property type="match status" value="1"/>
</dbReference>
<gene>
    <name evidence="4" type="primary">prsA1</name>
    <name evidence="4" type="ORF">MM817_00878</name>
</gene>
<dbReference type="PROSITE" id="PS50198">
    <property type="entry name" value="PPIC_PPIASE_2"/>
    <property type="match status" value="1"/>
</dbReference>
<dbReference type="Pfam" id="PF00639">
    <property type="entry name" value="Rotamase"/>
    <property type="match status" value="1"/>
</dbReference>
<dbReference type="RefSeq" id="WP_241712190.1">
    <property type="nucleotide sequence ID" value="NZ_JALBUF010000001.1"/>
</dbReference>
<dbReference type="InterPro" id="IPR027304">
    <property type="entry name" value="Trigger_fact/SurA_dom_sf"/>
</dbReference>
<feature type="domain" description="PpiC" evidence="3">
    <location>
        <begin position="184"/>
        <end position="274"/>
    </location>
</feature>
<dbReference type="InterPro" id="IPR000297">
    <property type="entry name" value="PPIase_PpiC"/>
</dbReference>
<keyword evidence="1" id="KW-0697">Rotamase</keyword>